<keyword evidence="3" id="KW-1185">Reference proteome</keyword>
<organism evidence="2 3">
    <name type="scientific">Globisporangium ultimum (strain ATCC 200006 / CBS 805.95 / DAOM BR144)</name>
    <name type="common">Pythium ultimum</name>
    <dbReference type="NCBI Taxonomy" id="431595"/>
    <lineage>
        <taxon>Eukaryota</taxon>
        <taxon>Sar</taxon>
        <taxon>Stramenopiles</taxon>
        <taxon>Oomycota</taxon>
        <taxon>Peronosporomycetes</taxon>
        <taxon>Pythiales</taxon>
        <taxon>Pythiaceae</taxon>
        <taxon>Globisporangium</taxon>
    </lineage>
</organism>
<dbReference type="HOGENOM" id="CLU_2351317_0_0_1"/>
<dbReference type="InParanoid" id="K3WCT3"/>
<evidence type="ECO:0000313" key="3">
    <source>
        <dbReference type="Proteomes" id="UP000019132"/>
    </source>
</evidence>
<sequence>MASGFSVANSCNSSDNKGDSVTNATLANRTTLDSCAGSTHNSGVQVMKSRASSISMRTRFRACGNASIASRSLVNSEKCAQSCGFAPVSSTNPWYKR</sequence>
<dbReference type="VEuPathDB" id="FungiDB:PYU1_G002771"/>
<dbReference type="EnsemblProtists" id="PYU1_T002774">
    <property type="protein sequence ID" value="PYU1_T002774"/>
    <property type="gene ID" value="PYU1_G002771"/>
</dbReference>
<proteinExistence type="predicted"/>
<dbReference type="AlphaFoldDB" id="K3WCT3"/>
<protein>
    <submittedName>
        <fullName evidence="2">Uncharacterized protein</fullName>
    </submittedName>
</protein>
<feature type="region of interest" description="Disordered" evidence="1">
    <location>
        <begin position="1"/>
        <end position="22"/>
    </location>
</feature>
<reference evidence="3" key="1">
    <citation type="journal article" date="2010" name="Genome Biol.">
        <title>Genome sequence of the necrotrophic plant pathogen Pythium ultimum reveals original pathogenicity mechanisms and effector repertoire.</title>
        <authorList>
            <person name="Levesque C.A."/>
            <person name="Brouwer H."/>
            <person name="Cano L."/>
            <person name="Hamilton J.P."/>
            <person name="Holt C."/>
            <person name="Huitema E."/>
            <person name="Raffaele S."/>
            <person name="Robideau G.P."/>
            <person name="Thines M."/>
            <person name="Win J."/>
            <person name="Zerillo M.M."/>
            <person name="Beakes G.W."/>
            <person name="Boore J.L."/>
            <person name="Busam D."/>
            <person name="Dumas B."/>
            <person name="Ferriera S."/>
            <person name="Fuerstenberg S.I."/>
            <person name="Gachon C.M."/>
            <person name="Gaulin E."/>
            <person name="Govers F."/>
            <person name="Grenville-Briggs L."/>
            <person name="Horner N."/>
            <person name="Hostetler J."/>
            <person name="Jiang R.H."/>
            <person name="Johnson J."/>
            <person name="Krajaejun T."/>
            <person name="Lin H."/>
            <person name="Meijer H.J."/>
            <person name="Moore B."/>
            <person name="Morris P."/>
            <person name="Phuntmart V."/>
            <person name="Puiu D."/>
            <person name="Shetty J."/>
            <person name="Stajich J.E."/>
            <person name="Tripathy S."/>
            <person name="Wawra S."/>
            <person name="van West P."/>
            <person name="Whitty B.R."/>
            <person name="Coutinho P.M."/>
            <person name="Henrissat B."/>
            <person name="Martin F."/>
            <person name="Thomas P.D."/>
            <person name="Tyler B.M."/>
            <person name="De Vries R.P."/>
            <person name="Kamoun S."/>
            <person name="Yandell M."/>
            <person name="Tisserat N."/>
            <person name="Buell C.R."/>
        </authorList>
    </citation>
    <scope>NUCLEOTIDE SEQUENCE</scope>
    <source>
        <strain evidence="3">DAOM:BR144</strain>
    </source>
</reference>
<evidence type="ECO:0000313" key="2">
    <source>
        <dbReference type="EnsemblProtists" id="PYU1_T002774"/>
    </source>
</evidence>
<reference evidence="3" key="2">
    <citation type="submission" date="2010-04" db="EMBL/GenBank/DDBJ databases">
        <authorList>
            <person name="Buell R."/>
            <person name="Hamilton J."/>
            <person name="Hostetler J."/>
        </authorList>
    </citation>
    <scope>NUCLEOTIDE SEQUENCE [LARGE SCALE GENOMIC DNA]</scope>
    <source>
        <strain evidence="3">DAOM:BR144</strain>
    </source>
</reference>
<accession>K3WCT3</accession>
<evidence type="ECO:0000256" key="1">
    <source>
        <dbReference type="SAM" id="MobiDB-lite"/>
    </source>
</evidence>
<name>K3WCT3_GLOUD</name>
<dbReference type="EMBL" id="GL376628">
    <property type="status" value="NOT_ANNOTATED_CDS"/>
    <property type="molecule type" value="Genomic_DNA"/>
</dbReference>
<dbReference type="Proteomes" id="UP000019132">
    <property type="component" value="Unassembled WGS sequence"/>
</dbReference>
<reference evidence="2" key="3">
    <citation type="submission" date="2015-02" db="UniProtKB">
        <authorList>
            <consortium name="EnsemblProtists"/>
        </authorList>
    </citation>
    <scope>IDENTIFICATION</scope>
    <source>
        <strain evidence="2">DAOM BR144</strain>
    </source>
</reference>